<keyword evidence="5" id="KW-0560">Oxidoreductase</keyword>
<organism evidence="9 10">
    <name type="scientific">Pseudonocardia eucalypti</name>
    <dbReference type="NCBI Taxonomy" id="648755"/>
    <lineage>
        <taxon>Bacteria</taxon>
        <taxon>Bacillati</taxon>
        <taxon>Actinomycetota</taxon>
        <taxon>Actinomycetes</taxon>
        <taxon>Pseudonocardiales</taxon>
        <taxon>Pseudonocardiaceae</taxon>
        <taxon>Pseudonocardia</taxon>
    </lineage>
</organism>
<dbReference type="PRINTS" id="PR00411">
    <property type="entry name" value="PNDRDTASEI"/>
</dbReference>
<dbReference type="EMBL" id="BAABJP010000030">
    <property type="protein sequence ID" value="GAA5164184.1"/>
    <property type="molecule type" value="Genomic_DNA"/>
</dbReference>
<evidence type="ECO:0000256" key="1">
    <source>
        <dbReference type="ARBA" id="ARBA00001974"/>
    </source>
</evidence>
<evidence type="ECO:0000256" key="6">
    <source>
        <dbReference type="ARBA" id="ARBA00023284"/>
    </source>
</evidence>
<evidence type="ECO:0000256" key="3">
    <source>
        <dbReference type="ARBA" id="ARBA00022630"/>
    </source>
</evidence>
<evidence type="ECO:0000313" key="10">
    <source>
        <dbReference type="Proteomes" id="UP001428817"/>
    </source>
</evidence>
<dbReference type="PRINTS" id="PR00368">
    <property type="entry name" value="FADPNR"/>
</dbReference>
<dbReference type="Pfam" id="PF07992">
    <property type="entry name" value="Pyr_redox_2"/>
    <property type="match status" value="1"/>
</dbReference>
<keyword evidence="4" id="KW-0274">FAD</keyword>
<evidence type="ECO:0000256" key="2">
    <source>
        <dbReference type="ARBA" id="ARBA00009130"/>
    </source>
</evidence>
<dbReference type="SUPFAM" id="SSF51905">
    <property type="entry name" value="FAD/NAD(P)-binding domain"/>
    <property type="match status" value="1"/>
</dbReference>
<evidence type="ECO:0000259" key="8">
    <source>
        <dbReference type="Pfam" id="PF07992"/>
    </source>
</evidence>
<dbReference type="PANTHER" id="PTHR43429:SF1">
    <property type="entry name" value="NAD(P)H SULFUR OXIDOREDUCTASE (COA-DEPENDENT)"/>
    <property type="match status" value="1"/>
</dbReference>
<sequence length="450" mass="46487">MHVPRRAVVIGGGAAGLGAAGGVKAVDPSAEVTVYTEFEDVAYSPCGIPYVHGGEIESFDKLILAGKQAYVDAGIDVHYETKVNSVDVAGRSVDVAGEGSVPYDSLIIATGFDYADPGVPGADLSGLYYVKNIRRAAEWDKVIAETKRAVVVEASPLGLEMVTALAHRGVETHLVDPHPYALAEMADPDIMAPVQDSWRELGVHMHFNTSLEAFLGDADGKLRAIRTSAGEIPVELAVVATHKTPNNKLAAAAGLQLGSTGGIVVDEGMRTSVAGVWSAGDANEIPHGLTGVPLQGLTGSHAYAQGKVAGANAAGGDRTYRAVYVPWGTPAGKWVIGGASFGETTATALGIPYVLAVGEGISRARYYPGVRPIKVKLLAEPGSLRLIGAQMVGGGEGIKERADFLATAIKFGLTLRDLGSMENVYSPAIGALNEPIVTAANNGLAALAKG</sequence>
<gene>
    <name evidence="9" type="ORF">GCM10023321_52270</name>
</gene>
<comment type="caution">
    <text evidence="9">The sequence shown here is derived from an EMBL/GenBank/DDBJ whole genome shotgun (WGS) entry which is preliminary data.</text>
</comment>
<dbReference type="InterPro" id="IPR004099">
    <property type="entry name" value="Pyr_nucl-diS_OxRdtase_dimer"/>
</dbReference>
<feature type="domain" description="Pyridine nucleotide-disulphide oxidoreductase dimerisation" evidence="7">
    <location>
        <begin position="343"/>
        <end position="420"/>
    </location>
</feature>
<keyword evidence="3" id="KW-0285">Flavoprotein</keyword>
<dbReference type="InterPro" id="IPR023753">
    <property type="entry name" value="FAD/NAD-binding_dom"/>
</dbReference>
<dbReference type="InterPro" id="IPR016156">
    <property type="entry name" value="FAD/NAD-linked_Rdtase_dimer_sf"/>
</dbReference>
<dbReference type="InterPro" id="IPR036188">
    <property type="entry name" value="FAD/NAD-bd_sf"/>
</dbReference>
<name>A0ABP9QM27_9PSEU</name>
<evidence type="ECO:0000313" key="9">
    <source>
        <dbReference type="EMBL" id="GAA5164184.1"/>
    </source>
</evidence>
<dbReference type="InterPro" id="IPR050260">
    <property type="entry name" value="FAD-bd_OxRdtase"/>
</dbReference>
<dbReference type="SUPFAM" id="SSF55424">
    <property type="entry name" value="FAD/NAD-linked reductases, dimerisation (C-terminal) domain"/>
    <property type="match status" value="1"/>
</dbReference>
<keyword evidence="10" id="KW-1185">Reference proteome</keyword>
<dbReference type="Pfam" id="PF02852">
    <property type="entry name" value="Pyr_redox_dim"/>
    <property type="match status" value="1"/>
</dbReference>
<dbReference type="PANTHER" id="PTHR43429">
    <property type="entry name" value="PYRIDINE NUCLEOTIDE-DISULFIDE OXIDOREDUCTASE DOMAIN-CONTAINING"/>
    <property type="match status" value="1"/>
</dbReference>
<evidence type="ECO:0000259" key="7">
    <source>
        <dbReference type="Pfam" id="PF02852"/>
    </source>
</evidence>
<accession>A0ABP9QM27</accession>
<evidence type="ECO:0000256" key="5">
    <source>
        <dbReference type="ARBA" id="ARBA00023002"/>
    </source>
</evidence>
<dbReference type="Gene3D" id="3.50.50.60">
    <property type="entry name" value="FAD/NAD(P)-binding domain"/>
    <property type="match status" value="2"/>
</dbReference>
<keyword evidence="6" id="KW-0676">Redox-active center</keyword>
<feature type="domain" description="FAD/NAD(P)-binding" evidence="8">
    <location>
        <begin position="7"/>
        <end position="283"/>
    </location>
</feature>
<evidence type="ECO:0000256" key="4">
    <source>
        <dbReference type="ARBA" id="ARBA00022827"/>
    </source>
</evidence>
<comment type="similarity">
    <text evidence="2">Belongs to the class-III pyridine nucleotide-disulfide oxidoreductase family.</text>
</comment>
<proteinExistence type="inferred from homology"/>
<reference evidence="10" key="1">
    <citation type="journal article" date="2019" name="Int. J. Syst. Evol. Microbiol.">
        <title>The Global Catalogue of Microorganisms (GCM) 10K type strain sequencing project: providing services to taxonomists for standard genome sequencing and annotation.</title>
        <authorList>
            <consortium name="The Broad Institute Genomics Platform"/>
            <consortium name="The Broad Institute Genome Sequencing Center for Infectious Disease"/>
            <person name="Wu L."/>
            <person name="Ma J."/>
        </authorList>
    </citation>
    <scope>NUCLEOTIDE SEQUENCE [LARGE SCALE GENOMIC DNA]</scope>
    <source>
        <strain evidence="10">JCM 18303</strain>
    </source>
</reference>
<comment type="cofactor">
    <cofactor evidence="1">
        <name>FAD</name>
        <dbReference type="ChEBI" id="CHEBI:57692"/>
    </cofactor>
</comment>
<protein>
    <submittedName>
        <fullName evidence="9">FAD-dependent oxidoreductase</fullName>
    </submittedName>
</protein>
<dbReference type="Proteomes" id="UP001428817">
    <property type="component" value="Unassembled WGS sequence"/>
</dbReference>